<dbReference type="PANTHER" id="PTHR35333">
    <property type="entry name" value="BETA-LACTAMASE"/>
    <property type="match status" value="1"/>
</dbReference>
<reference evidence="4 5" key="1">
    <citation type="journal article" date="2015" name="Genome Announc.">
        <title>Expanding the biotechnology potential of lactobacilli through comparative genomics of 213 strains and associated genera.</title>
        <authorList>
            <person name="Sun Z."/>
            <person name="Harris H.M."/>
            <person name="McCann A."/>
            <person name="Guo C."/>
            <person name="Argimon S."/>
            <person name="Zhang W."/>
            <person name="Yang X."/>
            <person name="Jeffery I.B."/>
            <person name="Cooney J.C."/>
            <person name="Kagawa T.F."/>
            <person name="Liu W."/>
            <person name="Song Y."/>
            <person name="Salvetti E."/>
            <person name="Wrobel A."/>
            <person name="Rasinkangas P."/>
            <person name="Parkhill J."/>
            <person name="Rea M.C."/>
            <person name="O'Sullivan O."/>
            <person name="Ritari J."/>
            <person name="Douillard F.P."/>
            <person name="Paul Ross R."/>
            <person name="Yang R."/>
            <person name="Briner A.E."/>
            <person name="Felis G.E."/>
            <person name="de Vos W.M."/>
            <person name="Barrangou R."/>
            <person name="Klaenhammer T.R."/>
            <person name="Caufield P.W."/>
            <person name="Cui Y."/>
            <person name="Zhang H."/>
            <person name="O'Toole P.W."/>
        </authorList>
    </citation>
    <scope>NUCLEOTIDE SEQUENCE [LARGE SCALE GENOMIC DNA]</scope>
    <source>
        <strain evidence="4 5">DSM 24301</strain>
    </source>
</reference>
<keyword evidence="5" id="KW-1185">Reference proteome</keyword>
<dbReference type="STRING" id="1293598.IV56_GL000288"/>
<keyword evidence="2" id="KW-1133">Transmembrane helix</keyword>
<evidence type="ECO:0000259" key="3">
    <source>
        <dbReference type="Pfam" id="PF13354"/>
    </source>
</evidence>
<evidence type="ECO:0000313" key="4">
    <source>
        <dbReference type="EMBL" id="KRO15197.1"/>
    </source>
</evidence>
<name>A0A0R2MTU5_9LACO</name>
<dbReference type="SUPFAM" id="SSF56601">
    <property type="entry name" value="beta-lactamase/transpeptidase-like"/>
    <property type="match status" value="1"/>
</dbReference>
<comment type="caution">
    <text evidence="4">The sequence shown here is derived from an EMBL/GenBank/DDBJ whole genome shotgun (WGS) entry which is preliminary data.</text>
</comment>
<feature type="region of interest" description="Disordered" evidence="1">
    <location>
        <begin position="39"/>
        <end position="62"/>
    </location>
</feature>
<dbReference type="AlphaFoldDB" id="A0A0R2MTU5"/>
<dbReference type="GO" id="GO:0008800">
    <property type="term" value="F:beta-lactamase activity"/>
    <property type="evidence" value="ECO:0007669"/>
    <property type="project" value="InterPro"/>
</dbReference>
<dbReference type="Proteomes" id="UP000050969">
    <property type="component" value="Unassembled WGS sequence"/>
</dbReference>
<organism evidence="4 5">
    <name type="scientific">Lacticaseibacillus saniviri JCM 17471 = DSM 24301</name>
    <dbReference type="NCBI Taxonomy" id="1293598"/>
    <lineage>
        <taxon>Bacteria</taxon>
        <taxon>Bacillati</taxon>
        <taxon>Bacillota</taxon>
        <taxon>Bacilli</taxon>
        <taxon>Lactobacillales</taxon>
        <taxon>Lactobacillaceae</taxon>
        <taxon>Lacticaseibacillus</taxon>
    </lineage>
</organism>
<dbReference type="Pfam" id="PF13354">
    <property type="entry name" value="Beta-lactamase2"/>
    <property type="match status" value="1"/>
</dbReference>
<dbReference type="GO" id="GO:0030655">
    <property type="term" value="P:beta-lactam antibiotic catabolic process"/>
    <property type="evidence" value="ECO:0007669"/>
    <property type="project" value="InterPro"/>
</dbReference>
<evidence type="ECO:0000256" key="1">
    <source>
        <dbReference type="SAM" id="MobiDB-lite"/>
    </source>
</evidence>
<dbReference type="InterPro" id="IPR000871">
    <property type="entry name" value="Beta-lactam_class-A"/>
</dbReference>
<dbReference type="PATRIC" id="fig|1293598.4.peg.307"/>
<keyword evidence="2" id="KW-0812">Transmembrane</keyword>
<feature type="transmembrane region" description="Helical" evidence="2">
    <location>
        <begin position="12"/>
        <end position="32"/>
    </location>
</feature>
<dbReference type="Gene3D" id="3.40.710.10">
    <property type="entry name" value="DD-peptidase/beta-lactamase superfamily"/>
    <property type="match status" value="1"/>
</dbReference>
<dbReference type="GO" id="GO:0046677">
    <property type="term" value="P:response to antibiotic"/>
    <property type="evidence" value="ECO:0007669"/>
    <property type="project" value="InterPro"/>
</dbReference>
<evidence type="ECO:0000313" key="5">
    <source>
        <dbReference type="Proteomes" id="UP000050969"/>
    </source>
</evidence>
<feature type="domain" description="Beta-lactamase class A catalytic" evidence="3">
    <location>
        <begin position="122"/>
        <end position="322"/>
    </location>
</feature>
<keyword evidence="2" id="KW-0472">Membrane</keyword>
<sequence length="349" mass="37364">MPSGPKRPKWGGVMAVAVIALVVILGGFYLVMKPHAKRSSTREEVSSQVTRSAKQTTSSQKISKATASSQVSAISSSKRATSAAVTWNQAAVRAEINRYITPLAGTNSVYVTPMNASQPLVINNRPQRAASTIKLFILATAYAKVSRGQFNLDQHYTLQETDKVGGTGVLGGQAAGTILSYRDLLNDMITQSDNTATNIIINLVGGMPAVNAEIRQLGARDSQLNRKMMDTAKLTAGVDNVTSVQDVGHLLQRLYRHQLLSADADTQMLNILQRTQNHSKLPASLPATATVYNKTGEFGDYGVQNDAAIIADKKGAFVAVVMCQNGNEAAQISAMRQLGSALYRDLIVA</sequence>
<feature type="compositionally biased region" description="Polar residues" evidence="1">
    <location>
        <begin position="46"/>
        <end position="62"/>
    </location>
</feature>
<dbReference type="EMBL" id="JQCE01000075">
    <property type="protein sequence ID" value="KRO15197.1"/>
    <property type="molecule type" value="Genomic_DNA"/>
</dbReference>
<proteinExistence type="predicted"/>
<evidence type="ECO:0000256" key="2">
    <source>
        <dbReference type="SAM" id="Phobius"/>
    </source>
</evidence>
<dbReference type="InterPro" id="IPR012338">
    <property type="entry name" value="Beta-lactam/transpept-like"/>
</dbReference>
<accession>A0A0R2MTU5</accession>
<gene>
    <name evidence="4" type="ORF">IV56_GL000288</name>
</gene>
<dbReference type="PANTHER" id="PTHR35333:SF3">
    <property type="entry name" value="BETA-LACTAMASE-TYPE TRANSPEPTIDASE FOLD CONTAINING PROTEIN"/>
    <property type="match status" value="1"/>
</dbReference>
<protein>
    <submittedName>
        <fullName evidence="4">Beta-lactamase</fullName>
    </submittedName>
</protein>
<dbReference type="InterPro" id="IPR045155">
    <property type="entry name" value="Beta-lactam_cat"/>
</dbReference>